<dbReference type="AlphaFoldDB" id="A0AA86MJ50"/>
<name>A0AA86MJ50_9BURK</name>
<dbReference type="Proteomes" id="UP001329151">
    <property type="component" value="Chromosome"/>
</dbReference>
<evidence type="ECO:0000313" key="1">
    <source>
        <dbReference type="EMBL" id="BET27057.1"/>
    </source>
</evidence>
<organism evidence="1 2">
    <name type="scientific">Limnobacter thiooxidans</name>
    <dbReference type="NCBI Taxonomy" id="131080"/>
    <lineage>
        <taxon>Bacteria</taxon>
        <taxon>Pseudomonadati</taxon>
        <taxon>Pseudomonadota</taxon>
        <taxon>Betaproteobacteria</taxon>
        <taxon>Burkholderiales</taxon>
        <taxon>Burkholderiaceae</taxon>
        <taxon>Limnobacter</taxon>
    </lineage>
</organism>
<accession>A0AA86MJ50</accession>
<protein>
    <submittedName>
        <fullName evidence="1">Uncharacterized protein</fullName>
    </submittedName>
</protein>
<keyword evidence="2" id="KW-1185">Reference proteome</keyword>
<gene>
    <name evidence="1" type="ORF">RGQ30_25580</name>
</gene>
<dbReference type="KEGG" id="lto:RGQ30_25580"/>
<sequence>MADPLCWLRTQSPQDAEIAGPIQVGPEWKQLKLTRPFNVSPSIYYVHMLLKRADFDFVDLTNKDEHPESWNRWLPRNKQTGKVLLFDVRVHNNKLGWIDLVYSFTGSPTVKGETFASLGFANHPDKKRYFYPEGSVIDEVHIRSNNPVTIEAIWWGAPGYWKWPCRKWSEVPAAETMLPQN</sequence>
<reference evidence="1 2" key="1">
    <citation type="submission" date="2023-10" db="EMBL/GenBank/DDBJ databases">
        <title>Complete Genome Sequence of Limnobacter thiooxidans CS-K2T, Isolated from freshwater lake sediments in Bavaria, Germany.</title>
        <authorList>
            <person name="Naruki M."/>
            <person name="Watanabe A."/>
            <person name="Warashina T."/>
            <person name="Morita T."/>
            <person name="Arakawa K."/>
        </authorList>
    </citation>
    <scope>NUCLEOTIDE SEQUENCE [LARGE SCALE GENOMIC DNA]</scope>
    <source>
        <strain evidence="1 2">CS-K2</strain>
    </source>
</reference>
<dbReference type="EMBL" id="AP028947">
    <property type="protein sequence ID" value="BET27057.1"/>
    <property type="molecule type" value="Genomic_DNA"/>
</dbReference>
<evidence type="ECO:0000313" key="2">
    <source>
        <dbReference type="Proteomes" id="UP001329151"/>
    </source>
</evidence>
<proteinExistence type="predicted"/>